<dbReference type="InterPro" id="IPR001563">
    <property type="entry name" value="Peptidase_S10"/>
</dbReference>
<evidence type="ECO:0000256" key="5">
    <source>
        <dbReference type="ARBA" id="ARBA00022801"/>
    </source>
</evidence>
<feature type="chain" id="PRO_5044002260" evidence="7">
    <location>
        <begin position="18"/>
        <end position="120"/>
    </location>
</feature>
<sequence>MLLNVFLVALAIQFTECRSEKSSKEINPLFISEFISAGKIDEARKRSEVRHSLFFNKTSFSGYLTVNKAFNSNMFFWFFPSENKYEEAPVVLWLQGGPGDSTFISLFYENGPFTLTSELL</sequence>
<name>A0AAW1UBM1_9CUCU</name>
<dbReference type="Gene3D" id="3.40.50.1820">
    <property type="entry name" value="alpha/beta hydrolase"/>
    <property type="match status" value="1"/>
</dbReference>
<feature type="signal peptide" evidence="7">
    <location>
        <begin position="1"/>
        <end position="17"/>
    </location>
</feature>
<keyword evidence="3" id="KW-0645">Protease</keyword>
<dbReference type="InterPro" id="IPR029058">
    <property type="entry name" value="AB_hydrolase_fold"/>
</dbReference>
<keyword evidence="4 7" id="KW-0732">Signal</keyword>
<dbReference type="SUPFAM" id="SSF53474">
    <property type="entry name" value="alpha/beta-Hydrolases"/>
    <property type="match status" value="1"/>
</dbReference>
<evidence type="ECO:0000256" key="1">
    <source>
        <dbReference type="ARBA" id="ARBA00009431"/>
    </source>
</evidence>
<proteinExistence type="inferred from homology"/>
<dbReference type="Pfam" id="PF00450">
    <property type="entry name" value="Peptidase_S10"/>
    <property type="match status" value="1"/>
</dbReference>
<evidence type="ECO:0000313" key="8">
    <source>
        <dbReference type="EMBL" id="KAK9877321.1"/>
    </source>
</evidence>
<dbReference type="EMBL" id="JARQZJ010000041">
    <property type="protein sequence ID" value="KAK9877321.1"/>
    <property type="molecule type" value="Genomic_DNA"/>
</dbReference>
<evidence type="ECO:0000313" key="9">
    <source>
        <dbReference type="Proteomes" id="UP001431783"/>
    </source>
</evidence>
<keyword evidence="6" id="KW-0325">Glycoprotein</keyword>
<dbReference type="PANTHER" id="PTHR11802">
    <property type="entry name" value="SERINE PROTEASE FAMILY S10 SERINE CARBOXYPEPTIDASE"/>
    <property type="match status" value="1"/>
</dbReference>
<comment type="similarity">
    <text evidence="1">Belongs to the peptidase S10 family.</text>
</comment>
<dbReference type="GO" id="GO:0004185">
    <property type="term" value="F:serine-type carboxypeptidase activity"/>
    <property type="evidence" value="ECO:0007669"/>
    <property type="project" value="InterPro"/>
</dbReference>
<evidence type="ECO:0000256" key="6">
    <source>
        <dbReference type="ARBA" id="ARBA00023180"/>
    </source>
</evidence>
<keyword evidence="9" id="KW-1185">Reference proteome</keyword>
<dbReference type="PANTHER" id="PTHR11802:SF472">
    <property type="entry name" value="SERINE CARBOXYPEPTIDASE CPVL-RELATED"/>
    <property type="match status" value="1"/>
</dbReference>
<keyword evidence="2" id="KW-0121">Carboxypeptidase</keyword>
<organism evidence="8 9">
    <name type="scientific">Henosepilachna vigintioctopunctata</name>
    <dbReference type="NCBI Taxonomy" id="420089"/>
    <lineage>
        <taxon>Eukaryota</taxon>
        <taxon>Metazoa</taxon>
        <taxon>Ecdysozoa</taxon>
        <taxon>Arthropoda</taxon>
        <taxon>Hexapoda</taxon>
        <taxon>Insecta</taxon>
        <taxon>Pterygota</taxon>
        <taxon>Neoptera</taxon>
        <taxon>Endopterygota</taxon>
        <taxon>Coleoptera</taxon>
        <taxon>Polyphaga</taxon>
        <taxon>Cucujiformia</taxon>
        <taxon>Coccinelloidea</taxon>
        <taxon>Coccinellidae</taxon>
        <taxon>Epilachninae</taxon>
        <taxon>Epilachnini</taxon>
        <taxon>Henosepilachna</taxon>
    </lineage>
</organism>
<evidence type="ECO:0000256" key="7">
    <source>
        <dbReference type="SAM" id="SignalP"/>
    </source>
</evidence>
<dbReference type="Proteomes" id="UP001431783">
    <property type="component" value="Unassembled WGS sequence"/>
</dbReference>
<reference evidence="8 9" key="1">
    <citation type="submission" date="2023-03" db="EMBL/GenBank/DDBJ databases">
        <title>Genome insight into feeding habits of ladybird beetles.</title>
        <authorList>
            <person name="Li H.-S."/>
            <person name="Huang Y.-H."/>
            <person name="Pang H."/>
        </authorList>
    </citation>
    <scope>NUCLEOTIDE SEQUENCE [LARGE SCALE GENOMIC DNA]</scope>
    <source>
        <strain evidence="8">SYSU_2023b</strain>
        <tissue evidence="8">Whole body</tissue>
    </source>
</reference>
<dbReference type="AlphaFoldDB" id="A0AAW1UBM1"/>
<dbReference type="GO" id="GO:0006508">
    <property type="term" value="P:proteolysis"/>
    <property type="evidence" value="ECO:0007669"/>
    <property type="project" value="UniProtKB-KW"/>
</dbReference>
<keyword evidence="5" id="KW-0378">Hydrolase</keyword>
<accession>A0AAW1UBM1</accession>
<evidence type="ECO:0000256" key="3">
    <source>
        <dbReference type="ARBA" id="ARBA00022670"/>
    </source>
</evidence>
<gene>
    <name evidence="8" type="ORF">WA026_017718</name>
</gene>
<protein>
    <submittedName>
        <fullName evidence="8">Uncharacterized protein</fullName>
    </submittedName>
</protein>
<comment type="caution">
    <text evidence="8">The sequence shown here is derived from an EMBL/GenBank/DDBJ whole genome shotgun (WGS) entry which is preliminary data.</text>
</comment>
<evidence type="ECO:0000256" key="4">
    <source>
        <dbReference type="ARBA" id="ARBA00022729"/>
    </source>
</evidence>
<evidence type="ECO:0000256" key="2">
    <source>
        <dbReference type="ARBA" id="ARBA00022645"/>
    </source>
</evidence>